<evidence type="ECO:0000313" key="3">
    <source>
        <dbReference type="Proteomes" id="UP000639195"/>
    </source>
</evidence>
<keyword evidence="1" id="KW-0812">Transmembrane</keyword>
<protein>
    <submittedName>
        <fullName evidence="2">Uncharacterized protein</fullName>
    </submittedName>
</protein>
<gene>
    <name evidence="2" type="ORF">IE979_02435</name>
</gene>
<proteinExistence type="predicted"/>
<name>A0A927DRC3_KLEPN</name>
<evidence type="ECO:0000313" key="2">
    <source>
        <dbReference type="EMBL" id="MBD3715633.1"/>
    </source>
</evidence>
<feature type="transmembrane region" description="Helical" evidence="1">
    <location>
        <begin position="6"/>
        <end position="21"/>
    </location>
</feature>
<sequence>MELLNFLAAIFVIYLLFFRKKKRKSPKSYASDPVKAPPKEWLADIKKKRGGCAKR</sequence>
<dbReference type="Proteomes" id="UP000639195">
    <property type="component" value="Unassembled WGS sequence"/>
</dbReference>
<keyword evidence="1" id="KW-0472">Membrane</keyword>
<keyword evidence="1" id="KW-1133">Transmembrane helix</keyword>
<dbReference type="AlphaFoldDB" id="A0A927DRC3"/>
<organism evidence="2 3">
    <name type="scientific">Klebsiella pneumoniae</name>
    <dbReference type="NCBI Taxonomy" id="573"/>
    <lineage>
        <taxon>Bacteria</taxon>
        <taxon>Pseudomonadati</taxon>
        <taxon>Pseudomonadota</taxon>
        <taxon>Gammaproteobacteria</taxon>
        <taxon>Enterobacterales</taxon>
        <taxon>Enterobacteriaceae</taxon>
        <taxon>Klebsiella/Raoultella group</taxon>
        <taxon>Klebsiella</taxon>
        <taxon>Klebsiella pneumoniae complex</taxon>
    </lineage>
</organism>
<comment type="caution">
    <text evidence="2">The sequence shown here is derived from an EMBL/GenBank/DDBJ whole genome shotgun (WGS) entry which is preliminary data.</text>
</comment>
<dbReference type="EMBL" id="JACXSW010000003">
    <property type="protein sequence ID" value="MBD3715633.1"/>
    <property type="molecule type" value="Genomic_DNA"/>
</dbReference>
<accession>A0A927DRC3</accession>
<reference evidence="2" key="1">
    <citation type="submission" date="2020-07" db="EMBL/GenBank/DDBJ databases">
        <title>Clinical and genomic characterization of carbapenemase-producing Enterobacterales causing secondary infections during the COVID-19 crisis at a New York City hospital.</title>
        <authorList>
            <person name="Gomez-Simmonds A."/>
            <person name="Annavajhala M.K."/>
            <person name="Uhlemann A.-C."/>
        </authorList>
    </citation>
    <scope>NUCLEOTIDE SEQUENCE</scope>
    <source>
        <strain evidence="2">KP1827</strain>
    </source>
</reference>
<evidence type="ECO:0000256" key="1">
    <source>
        <dbReference type="SAM" id="Phobius"/>
    </source>
</evidence>